<comment type="caution">
    <text evidence="2">The sequence shown here is derived from an EMBL/GenBank/DDBJ whole genome shotgun (WGS) entry which is preliminary data.</text>
</comment>
<accession>A0A3U0V282</accession>
<dbReference type="AlphaFoldDB" id="A0A3U0V282"/>
<evidence type="ECO:0000313" key="2">
    <source>
        <dbReference type="EMBL" id="ECK7314590.1"/>
    </source>
</evidence>
<sequence length="322" mass="36740">MTTQAVTKKSLDADLQYYINNKEDVAVIVYALVKGHANPLKMDIESPAQNGLKSLFLTAINNDILRNEDLTVLPLSSVDERSKVLYHYDIPLPDELECLSKALGQQNEPEFDFNIHKLEDIKVLLICIGNAERQITLYKTMAPVNIFSRDGFFLMKSDTRLKEIKEDFFRVSGNFQIMKVGCELFVVDLLLIEKMFGFHDVIKKEAARGLQSISDMNIVTDMEVLHELINDIKYARKLTRVAKASPVINAGIDNMSIIQFCKTYPTLKGRIRFNDDETKISLDTKVSKDLFIKVLMDDFLTSQLTKFYYDSIAKDTLVTEIV</sequence>
<evidence type="ECO:0000313" key="1">
    <source>
        <dbReference type="EMBL" id="ECI4617433.1"/>
    </source>
</evidence>
<proteinExistence type="predicted"/>
<dbReference type="EMBL" id="AAJCYU010000027">
    <property type="protein sequence ID" value="ECK7314590.1"/>
    <property type="molecule type" value="Genomic_DNA"/>
</dbReference>
<dbReference type="Pfam" id="PF16162">
    <property type="entry name" value="KwaB"/>
    <property type="match status" value="1"/>
</dbReference>
<dbReference type="InterPro" id="IPR032359">
    <property type="entry name" value="KwaB-like"/>
</dbReference>
<dbReference type="InterPro" id="IPR048119">
    <property type="entry name" value="KwaB"/>
</dbReference>
<gene>
    <name evidence="1" type="ORF">DPC26_17650</name>
    <name evidence="2" type="ORF">FRN22_17830</name>
</gene>
<organism evidence="2">
    <name type="scientific">Salmonella enterica I</name>
    <dbReference type="NCBI Taxonomy" id="59201"/>
    <lineage>
        <taxon>Bacteria</taxon>
        <taxon>Pseudomonadati</taxon>
        <taxon>Pseudomonadota</taxon>
        <taxon>Gammaproteobacteria</taxon>
        <taxon>Enterobacterales</taxon>
        <taxon>Enterobacteriaceae</taxon>
        <taxon>Salmonella</taxon>
    </lineage>
</organism>
<name>A0A3U0V282_SALET</name>
<dbReference type="NCBIfam" id="NF041623">
    <property type="entry name" value="KwaB"/>
    <property type="match status" value="1"/>
</dbReference>
<dbReference type="EMBL" id="AAIVFG010000027">
    <property type="protein sequence ID" value="ECI4617433.1"/>
    <property type="molecule type" value="Genomic_DNA"/>
</dbReference>
<reference evidence="2" key="1">
    <citation type="submission" date="2019-08" db="EMBL/GenBank/DDBJ databases">
        <authorList>
            <person name="Ashton P.M."/>
            <person name="Dallman T."/>
            <person name="Nair S."/>
            <person name="De Pinna E."/>
            <person name="Peters T."/>
            <person name="Grant K."/>
        </authorList>
    </citation>
    <scope>NUCLEOTIDE SEQUENCE</scope>
    <source>
        <strain evidence="1">527491</strain>
        <strain evidence="2">780192</strain>
    </source>
</reference>
<protein>
    <submittedName>
        <fullName evidence="2">DUF4868 domain-containing protein</fullName>
    </submittedName>
</protein>